<dbReference type="GO" id="GO:0016757">
    <property type="term" value="F:glycosyltransferase activity"/>
    <property type="evidence" value="ECO:0007669"/>
    <property type="project" value="UniProtKB-KW"/>
</dbReference>
<dbReference type="HOGENOM" id="CLU_080904_0_0_2"/>
<evidence type="ECO:0000256" key="2">
    <source>
        <dbReference type="ARBA" id="ARBA00022679"/>
    </source>
</evidence>
<accession>A0A075WEF8</accession>
<name>A0A075WEF8_ARCFL</name>
<protein>
    <submittedName>
        <fullName evidence="4">Putative phosphoribosyltransferase</fullName>
    </submittedName>
</protein>
<evidence type="ECO:0000313" key="4">
    <source>
        <dbReference type="EMBL" id="AIG98790.1"/>
    </source>
</evidence>
<dbReference type="Pfam" id="PF00156">
    <property type="entry name" value="Pribosyltran"/>
    <property type="match status" value="1"/>
</dbReference>
<proteinExistence type="predicted"/>
<gene>
    <name evidence="4" type="ORF">AFULGI_00020400</name>
</gene>
<dbReference type="InterPro" id="IPR029057">
    <property type="entry name" value="PRTase-like"/>
</dbReference>
<dbReference type="PANTHER" id="PTHR43363">
    <property type="entry name" value="HYPOXANTHINE PHOSPHORIBOSYLTRANSFERASE"/>
    <property type="match status" value="1"/>
</dbReference>
<dbReference type="EMBL" id="CP006577">
    <property type="protein sequence ID" value="AIG98790.1"/>
    <property type="molecule type" value="Genomic_DNA"/>
</dbReference>
<keyword evidence="2 4" id="KW-0808">Transferase</keyword>
<dbReference type="CDD" id="cd06223">
    <property type="entry name" value="PRTases_typeI"/>
    <property type="match status" value="1"/>
</dbReference>
<keyword evidence="1 4" id="KW-0328">Glycosyltransferase</keyword>
<dbReference type="GeneID" id="24795532"/>
<dbReference type="PANTHER" id="PTHR43363:SF2">
    <property type="entry name" value="PHOSPHORIBOSYLTRANSFERASE"/>
    <property type="match status" value="1"/>
</dbReference>
<organism evidence="4 5">
    <name type="scientific">Archaeoglobus fulgidus DSM 8774</name>
    <dbReference type="NCBI Taxonomy" id="1344584"/>
    <lineage>
        <taxon>Archaea</taxon>
        <taxon>Methanobacteriati</taxon>
        <taxon>Methanobacteriota</taxon>
        <taxon>Archaeoglobi</taxon>
        <taxon>Archaeoglobales</taxon>
        <taxon>Archaeoglobaceae</taxon>
        <taxon>Archaeoglobus</taxon>
    </lineage>
</organism>
<dbReference type="RefSeq" id="WP_010879285.1">
    <property type="nucleotide sequence ID" value="NZ_CP006577.1"/>
</dbReference>
<dbReference type="AlphaFoldDB" id="A0A075WEF8"/>
<dbReference type="InterPro" id="IPR000836">
    <property type="entry name" value="PRTase_dom"/>
</dbReference>
<evidence type="ECO:0000256" key="1">
    <source>
        <dbReference type="ARBA" id="ARBA00022676"/>
    </source>
</evidence>
<dbReference type="Proteomes" id="UP000028501">
    <property type="component" value="Chromosome"/>
</dbReference>
<sequence length="203" mass="23322">MYLVLSWRYVESLCRKIAFEIVEDKFIPERIVALAKGGIFVGSLLSDYLGVSRIVCLDVKDGKEKVGGSRLLVVDDFINTGKTMSRALELVEGDEVRTASLLMLEKSDFIPDYLGDYLTEYYWVIFPWNVFEDISSLISEILREEGEMSQSKLRRIVSERGLNIHSLEAVFPGKFEDVLEFMELKGLIEKRTEGGRVYWRLSE</sequence>
<dbReference type="Gene3D" id="3.40.50.2020">
    <property type="match status" value="1"/>
</dbReference>
<evidence type="ECO:0000313" key="5">
    <source>
        <dbReference type="Proteomes" id="UP000028501"/>
    </source>
</evidence>
<dbReference type="KEGG" id="afg:AFULGI_00020400"/>
<evidence type="ECO:0000259" key="3">
    <source>
        <dbReference type="Pfam" id="PF00156"/>
    </source>
</evidence>
<feature type="domain" description="Phosphoribosyltransferase" evidence="3">
    <location>
        <begin position="10"/>
        <end position="97"/>
    </location>
</feature>
<dbReference type="SUPFAM" id="SSF53271">
    <property type="entry name" value="PRTase-like"/>
    <property type="match status" value="1"/>
</dbReference>
<reference evidence="4 5" key="1">
    <citation type="submission" date="2013-07" db="EMBL/GenBank/DDBJ databases">
        <title>Genome of Archaeoglobus fulgidus.</title>
        <authorList>
            <person name="Fiebig A."/>
            <person name="Birkeland N.-K."/>
        </authorList>
    </citation>
    <scope>NUCLEOTIDE SEQUENCE [LARGE SCALE GENOMIC DNA]</scope>
    <source>
        <strain evidence="4 5">DSM 8774</strain>
    </source>
</reference>